<dbReference type="InterPro" id="IPR005119">
    <property type="entry name" value="LysR_subst-bd"/>
</dbReference>
<gene>
    <name evidence="6" type="ORF">H8K33_17395</name>
</gene>
<name>A0ABR6XWB1_9BURK</name>
<dbReference type="Gene3D" id="3.40.190.290">
    <property type="match status" value="1"/>
</dbReference>
<dbReference type="InterPro" id="IPR058163">
    <property type="entry name" value="LysR-type_TF_proteobact-type"/>
</dbReference>
<evidence type="ECO:0000256" key="1">
    <source>
        <dbReference type="ARBA" id="ARBA00009437"/>
    </source>
</evidence>
<sequence length="311" mass="34319">MLNVDTLISFLTVLDQGSFSAAAVKLGQTPSGISRVISRLESQLGVTLINRTTRRLDVTDEGKWLAVKARKIVDELAQTEAELSANLNQLKGKVRINAASPVFNHLLAPHLAEFQARYPCICLELTSGETIVDLIEERADLAIRIGELRDSTLRVRKLGESQIRLLAAPAYLQRCGTPQSVEDLQQHCLLGFTSPSSLNAWPIKLPNKLQSELPKQEGESEQLVIEGKVLASNGETLRHLAIHGAGIVCLADFMTESDRAQGSLVPVLEKQLLVQKQTISAVFYRHEVVAPRIKALVEFLVEKLDRPLQPR</sequence>
<evidence type="ECO:0000256" key="3">
    <source>
        <dbReference type="ARBA" id="ARBA00023125"/>
    </source>
</evidence>
<dbReference type="EMBL" id="JACOFU010000009">
    <property type="protein sequence ID" value="MBC3833289.1"/>
    <property type="molecule type" value="Genomic_DNA"/>
</dbReference>
<comment type="caution">
    <text evidence="6">The sequence shown here is derived from an EMBL/GenBank/DDBJ whole genome shotgun (WGS) entry which is preliminary data.</text>
</comment>
<dbReference type="SUPFAM" id="SSF53850">
    <property type="entry name" value="Periplasmic binding protein-like II"/>
    <property type="match status" value="1"/>
</dbReference>
<dbReference type="InterPro" id="IPR000847">
    <property type="entry name" value="LysR_HTH_N"/>
</dbReference>
<dbReference type="RefSeq" id="WP_186892339.1">
    <property type="nucleotide sequence ID" value="NZ_JACOFU010000009.1"/>
</dbReference>
<dbReference type="PROSITE" id="PS50931">
    <property type="entry name" value="HTH_LYSR"/>
    <property type="match status" value="1"/>
</dbReference>
<dbReference type="PANTHER" id="PTHR30537:SF5">
    <property type="entry name" value="HTH-TYPE TRANSCRIPTIONAL ACTIVATOR TTDR-RELATED"/>
    <property type="match status" value="1"/>
</dbReference>
<keyword evidence="3" id="KW-0238">DNA-binding</keyword>
<dbReference type="InterPro" id="IPR036388">
    <property type="entry name" value="WH-like_DNA-bd_sf"/>
</dbReference>
<dbReference type="InterPro" id="IPR036390">
    <property type="entry name" value="WH_DNA-bd_sf"/>
</dbReference>
<reference evidence="6 7" key="1">
    <citation type="submission" date="2020-08" db="EMBL/GenBank/DDBJ databases">
        <title>Novel species isolated from subtropical streams in China.</title>
        <authorList>
            <person name="Lu H."/>
        </authorList>
    </citation>
    <scope>NUCLEOTIDE SEQUENCE [LARGE SCALE GENOMIC DNA]</scope>
    <source>
        <strain evidence="6 7">KCTC 52442</strain>
    </source>
</reference>
<protein>
    <submittedName>
        <fullName evidence="6">LysR family transcriptional regulator</fullName>
    </submittedName>
</protein>
<dbReference type="Gene3D" id="1.10.10.10">
    <property type="entry name" value="Winged helix-like DNA-binding domain superfamily/Winged helix DNA-binding domain"/>
    <property type="match status" value="1"/>
</dbReference>
<organism evidence="6 7">
    <name type="scientific">Undibacterium amnicola</name>
    <dbReference type="NCBI Taxonomy" id="1834038"/>
    <lineage>
        <taxon>Bacteria</taxon>
        <taxon>Pseudomonadati</taxon>
        <taxon>Pseudomonadota</taxon>
        <taxon>Betaproteobacteria</taxon>
        <taxon>Burkholderiales</taxon>
        <taxon>Oxalobacteraceae</taxon>
        <taxon>Undibacterium</taxon>
    </lineage>
</organism>
<evidence type="ECO:0000313" key="6">
    <source>
        <dbReference type="EMBL" id="MBC3833289.1"/>
    </source>
</evidence>
<dbReference type="Pfam" id="PF03466">
    <property type="entry name" value="LysR_substrate"/>
    <property type="match status" value="1"/>
</dbReference>
<keyword evidence="7" id="KW-1185">Reference proteome</keyword>
<dbReference type="SUPFAM" id="SSF46785">
    <property type="entry name" value="Winged helix' DNA-binding domain"/>
    <property type="match status" value="1"/>
</dbReference>
<dbReference type="Pfam" id="PF00126">
    <property type="entry name" value="HTH_1"/>
    <property type="match status" value="1"/>
</dbReference>
<evidence type="ECO:0000256" key="2">
    <source>
        <dbReference type="ARBA" id="ARBA00023015"/>
    </source>
</evidence>
<dbReference type="Proteomes" id="UP000643610">
    <property type="component" value="Unassembled WGS sequence"/>
</dbReference>
<dbReference type="PANTHER" id="PTHR30537">
    <property type="entry name" value="HTH-TYPE TRANSCRIPTIONAL REGULATOR"/>
    <property type="match status" value="1"/>
</dbReference>
<evidence type="ECO:0000256" key="4">
    <source>
        <dbReference type="ARBA" id="ARBA00023163"/>
    </source>
</evidence>
<feature type="domain" description="HTH lysR-type" evidence="5">
    <location>
        <begin position="2"/>
        <end position="59"/>
    </location>
</feature>
<keyword evidence="2" id="KW-0805">Transcription regulation</keyword>
<evidence type="ECO:0000259" key="5">
    <source>
        <dbReference type="PROSITE" id="PS50931"/>
    </source>
</evidence>
<comment type="similarity">
    <text evidence="1">Belongs to the LysR transcriptional regulatory family.</text>
</comment>
<evidence type="ECO:0000313" key="7">
    <source>
        <dbReference type="Proteomes" id="UP000643610"/>
    </source>
</evidence>
<proteinExistence type="inferred from homology"/>
<keyword evidence="4" id="KW-0804">Transcription</keyword>
<accession>A0ABR6XWB1</accession>